<dbReference type="Pfam" id="PF13236">
    <property type="entry name" value="CLU"/>
    <property type="match status" value="1"/>
</dbReference>
<keyword evidence="3" id="KW-1185">Reference proteome</keyword>
<dbReference type="OrthoDB" id="1414216at2759"/>
<gene>
    <name evidence="2" type="ORF">PXEA_LOCUS8083</name>
</gene>
<proteinExistence type="predicted"/>
<dbReference type="InterPro" id="IPR025697">
    <property type="entry name" value="CLU_dom"/>
</dbReference>
<comment type="caution">
    <text evidence="2">The sequence shown here is derived from an EMBL/GenBank/DDBJ whole genome shotgun (WGS) entry which is preliminary data.</text>
</comment>
<reference evidence="2" key="1">
    <citation type="submission" date="2018-11" db="EMBL/GenBank/DDBJ databases">
        <authorList>
            <consortium name="Pathogen Informatics"/>
        </authorList>
    </citation>
    <scope>NUCLEOTIDE SEQUENCE</scope>
</reference>
<dbReference type="GO" id="GO:0005737">
    <property type="term" value="C:cytoplasm"/>
    <property type="evidence" value="ECO:0007669"/>
    <property type="project" value="TreeGrafter"/>
</dbReference>
<evidence type="ECO:0000313" key="2">
    <source>
        <dbReference type="EMBL" id="VEL14643.1"/>
    </source>
</evidence>
<dbReference type="PANTHER" id="PTHR12601">
    <property type="entry name" value="EUKARYOTIC TRANSLATION INITIATION FACTOR 3 SUBUNIT EIF-3"/>
    <property type="match status" value="1"/>
</dbReference>
<dbReference type="Proteomes" id="UP000784294">
    <property type="component" value="Unassembled WGS sequence"/>
</dbReference>
<dbReference type="AlphaFoldDB" id="A0A3S5BR96"/>
<dbReference type="PROSITE" id="PS51823">
    <property type="entry name" value="CLU"/>
    <property type="match status" value="1"/>
</dbReference>
<organism evidence="2 3">
    <name type="scientific">Protopolystoma xenopodis</name>
    <dbReference type="NCBI Taxonomy" id="117903"/>
    <lineage>
        <taxon>Eukaryota</taxon>
        <taxon>Metazoa</taxon>
        <taxon>Spiralia</taxon>
        <taxon>Lophotrochozoa</taxon>
        <taxon>Platyhelminthes</taxon>
        <taxon>Monogenea</taxon>
        <taxon>Polyopisthocotylea</taxon>
        <taxon>Polystomatidea</taxon>
        <taxon>Polystomatidae</taxon>
        <taxon>Protopolystoma</taxon>
    </lineage>
</organism>
<feature type="domain" description="Clu" evidence="1">
    <location>
        <begin position="4"/>
        <end position="130"/>
    </location>
</feature>
<name>A0A3S5BR96_9PLAT</name>
<dbReference type="PANTHER" id="PTHR12601:SF6">
    <property type="entry name" value="CLUSTERED MITOCHONDRIA PROTEIN HOMOLOG"/>
    <property type="match status" value="1"/>
</dbReference>
<accession>A0A3S5BR96</accession>
<evidence type="ECO:0000313" key="3">
    <source>
        <dbReference type="Proteomes" id="UP000784294"/>
    </source>
</evidence>
<dbReference type="GO" id="GO:0048312">
    <property type="term" value="P:intracellular distribution of mitochondria"/>
    <property type="evidence" value="ECO:0007669"/>
    <property type="project" value="TreeGrafter"/>
</dbReference>
<dbReference type="EMBL" id="CAAALY010021839">
    <property type="protein sequence ID" value="VEL14643.1"/>
    <property type="molecule type" value="Genomic_DNA"/>
</dbReference>
<dbReference type="GO" id="GO:0003729">
    <property type="term" value="F:mRNA binding"/>
    <property type="evidence" value="ECO:0007669"/>
    <property type="project" value="TreeGrafter"/>
</dbReference>
<sequence>MFNFLHASIFSPAFSSRLACEESLPGQTRDWNEEAQVVHELPQASFTERLLRDRSIFKSNSDFVAAATRAAVSVVNGDVAPLNPSEPKKQQAFIWNNIFFSLGFDIKDHYKEFGGDAAAHAATVILGYFS</sequence>
<dbReference type="InterPro" id="IPR027523">
    <property type="entry name" value="CLU_prot"/>
</dbReference>
<evidence type="ECO:0000259" key="1">
    <source>
        <dbReference type="PROSITE" id="PS51823"/>
    </source>
</evidence>
<protein>
    <recommendedName>
        <fullName evidence="1">Clu domain-containing protein</fullName>
    </recommendedName>
</protein>